<organism evidence="2 3">
    <name type="scientific">Tropicibacter naphthalenivorans</name>
    <dbReference type="NCBI Taxonomy" id="441103"/>
    <lineage>
        <taxon>Bacteria</taxon>
        <taxon>Pseudomonadati</taxon>
        <taxon>Pseudomonadota</taxon>
        <taxon>Alphaproteobacteria</taxon>
        <taxon>Rhodobacterales</taxon>
        <taxon>Roseobacteraceae</taxon>
        <taxon>Tropicibacter</taxon>
    </lineage>
</organism>
<dbReference type="AlphaFoldDB" id="A0A0P1G0U5"/>
<feature type="transmembrane region" description="Helical" evidence="1">
    <location>
        <begin position="69"/>
        <end position="92"/>
    </location>
</feature>
<dbReference type="STRING" id="441103.TRN7648_00315"/>
<sequence length="300" mass="31553">MELWIIATLAAASFQTVRFMLQKVLASGALTATGSTFARFAYAMPFAWVTLAGYLWVSGASLPRLNAGFWGWTVVGGAGQILATVLVVMTFATRNFAVGITLKKTEVIQTALLAFVVLGEAISLSGWAAIGLGLIGVLMLSRTPGDINALFAGLRSRAVVLGVGSGFFFAVAGVGYRAATLQVPSEDPLLRAAISVVGVTVLQALSLAAWLAWREPGQLRAVWAARKTAVWMGATSMAGTLGWFTAFTLQTAAYVYAVGQVELILSLAASVLFFKEKVSRLELMGIAVLTVSIVALILVA</sequence>
<name>A0A0P1G0U5_9RHOB</name>
<dbReference type="Proteomes" id="UP000054935">
    <property type="component" value="Unassembled WGS sequence"/>
</dbReference>
<dbReference type="InterPro" id="IPR037185">
    <property type="entry name" value="EmrE-like"/>
</dbReference>
<feature type="transmembrane region" description="Helical" evidence="1">
    <location>
        <begin position="112"/>
        <end position="138"/>
    </location>
</feature>
<evidence type="ECO:0000313" key="3">
    <source>
        <dbReference type="Proteomes" id="UP000054935"/>
    </source>
</evidence>
<feature type="transmembrane region" description="Helical" evidence="1">
    <location>
        <begin position="158"/>
        <end position="178"/>
    </location>
</feature>
<proteinExistence type="predicted"/>
<keyword evidence="1" id="KW-1133">Transmembrane helix</keyword>
<keyword evidence="1" id="KW-0812">Transmembrane</keyword>
<reference evidence="2 3" key="1">
    <citation type="submission" date="2015-09" db="EMBL/GenBank/DDBJ databases">
        <authorList>
            <consortium name="Swine Surveillance"/>
        </authorList>
    </citation>
    <scope>NUCLEOTIDE SEQUENCE [LARGE SCALE GENOMIC DNA]</scope>
    <source>
        <strain evidence="2 3">CECT 7648</strain>
    </source>
</reference>
<dbReference type="SUPFAM" id="SSF103481">
    <property type="entry name" value="Multidrug resistance efflux transporter EmrE"/>
    <property type="match status" value="2"/>
</dbReference>
<keyword evidence="3" id="KW-1185">Reference proteome</keyword>
<gene>
    <name evidence="2" type="ORF">TRN7648_00315</name>
</gene>
<dbReference type="OrthoDB" id="5243804at2"/>
<dbReference type="RefSeq" id="WP_058246404.1">
    <property type="nucleotide sequence ID" value="NZ_CYSE01000001.1"/>
</dbReference>
<feature type="transmembrane region" description="Helical" evidence="1">
    <location>
        <begin position="229"/>
        <end position="247"/>
    </location>
</feature>
<feature type="transmembrane region" description="Helical" evidence="1">
    <location>
        <begin position="253"/>
        <end position="274"/>
    </location>
</feature>
<evidence type="ECO:0000313" key="2">
    <source>
        <dbReference type="EMBL" id="CUH75194.1"/>
    </source>
</evidence>
<protein>
    <submittedName>
        <fullName evidence="2">Phosphonate utilization associated putative membrane protein</fullName>
    </submittedName>
</protein>
<evidence type="ECO:0000256" key="1">
    <source>
        <dbReference type="SAM" id="Phobius"/>
    </source>
</evidence>
<feature type="transmembrane region" description="Helical" evidence="1">
    <location>
        <begin position="281"/>
        <end position="299"/>
    </location>
</feature>
<dbReference type="EMBL" id="CYSE01000001">
    <property type="protein sequence ID" value="CUH75194.1"/>
    <property type="molecule type" value="Genomic_DNA"/>
</dbReference>
<feature type="transmembrane region" description="Helical" evidence="1">
    <location>
        <begin position="36"/>
        <end position="57"/>
    </location>
</feature>
<keyword evidence="1" id="KW-0472">Membrane</keyword>
<feature type="transmembrane region" description="Helical" evidence="1">
    <location>
        <begin position="190"/>
        <end position="213"/>
    </location>
</feature>
<accession>A0A0P1G0U5</accession>